<proteinExistence type="inferred from homology"/>
<dbReference type="InterPro" id="IPR036388">
    <property type="entry name" value="WH-like_DNA-bd_sf"/>
</dbReference>
<dbReference type="InterPro" id="IPR001867">
    <property type="entry name" value="OmpR/PhoB-type_DNA-bd"/>
</dbReference>
<evidence type="ECO:0000256" key="2">
    <source>
        <dbReference type="ARBA" id="ARBA00023012"/>
    </source>
</evidence>
<dbReference type="Pfam" id="PF00931">
    <property type="entry name" value="NB-ARC"/>
    <property type="match status" value="1"/>
</dbReference>
<feature type="DNA-binding region" description="OmpR/PhoB-type" evidence="6">
    <location>
        <begin position="1"/>
        <end position="94"/>
    </location>
</feature>
<dbReference type="PRINTS" id="PR00364">
    <property type="entry name" value="DISEASERSIST"/>
</dbReference>
<dbReference type="GO" id="GO:0006355">
    <property type="term" value="P:regulation of DNA-templated transcription"/>
    <property type="evidence" value="ECO:0007669"/>
    <property type="project" value="InterPro"/>
</dbReference>
<reference evidence="9" key="1">
    <citation type="submission" date="2021-06" db="EMBL/GenBank/DDBJ databases">
        <authorList>
            <person name="Arsene-Ploetze F."/>
        </authorList>
    </citation>
    <scope>NUCLEOTIDE SEQUENCE</scope>
    <source>
        <strain evidence="9">SBRY1</strain>
    </source>
</reference>
<feature type="region of interest" description="Disordered" evidence="7">
    <location>
        <begin position="232"/>
        <end position="261"/>
    </location>
</feature>
<gene>
    <name evidence="9" type="ORF">SBRY_40053</name>
</gene>
<keyword evidence="10" id="KW-1185">Reference proteome</keyword>
<dbReference type="GO" id="GO:0003677">
    <property type="term" value="F:DNA binding"/>
    <property type="evidence" value="ECO:0007669"/>
    <property type="project" value="UniProtKB-UniRule"/>
</dbReference>
<evidence type="ECO:0000256" key="1">
    <source>
        <dbReference type="ARBA" id="ARBA00005820"/>
    </source>
</evidence>
<keyword evidence="3" id="KW-0805">Transcription regulation</keyword>
<evidence type="ECO:0000256" key="4">
    <source>
        <dbReference type="ARBA" id="ARBA00023125"/>
    </source>
</evidence>
<evidence type="ECO:0000256" key="7">
    <source>
        <dbReference type="SAM" id="MobiDB-lite"/>
    </source>
</evidence>
<feature type="domain" description="OmpR/PhoB-type" evidence="8">
    <location>
        <begin position="1"/>
        <end position="94"/>
    </location>
</feature>
<evidence type="ECO:0000256" key="5">
    <source>
        <dbReference type="ARBA" id="ARBA00023163"/>
    </source>
</evidence>
<dbReference type="Pfam" id="PF00486">
    <property type="entry name" value="Trans_reg_C"/>
    <property type="match status" value="1"/>
</dbReference>
<dbReference type="InterPro" id="IPR011990">
    <property type="entry name" value="TPR-like_helical_dom_sf"/>
</dbReference>
<dbReference type="Pfam" id="PF03704">
    <property type="entry name" value="BTAD"/>
    <property type="match status" value="1"/>
</dbReference>
<accession>A0A9W4MCE0</accession>
<dbReference type="PANTHER" id="PTHR35807">
    <property type="entry name" value="TRANSCRIPTIONAL REGULATOR REDD-RELATED"/>
    <property type="match status" value="1"/>
</dbReference>
<dbReference type="Gene3D" id="1.25.40.10">
    <property type="entry name" value="Tetratricopeptide repeat domain"/>
    <property type="match status" value="1"/>
</dbReference>
<dbReference type="SMART" id="SM01043">
    <property type="entry name" value="BTAD"/>
    <property type="match status" value="1"/>
</dbReference>
<evidence type="ECO:0000259" key="8">
    <source>
        <dbReference type="PROSITE" id="PS51755"/>
    </source>
</evidence>
<dbReference type="CDD" id="cd15831">
    <property type="entry name" value="BTAD"/>
    <property type="match status" value="1"/>
</dbReference>
<dbReference type="InterPro" id="IPR002182">
    <property type="entry name" value="NB-ARC"/>
</dbReference>
<keyword evidence="2" id="KW-0902">Two-component regulatory system</keyword>
<dbReference type="Proteomes" id="UP001153328">
    <property type="component" value="Unassembled WGS sequence"/>
</dbReference>
<dbReference type="EMBL" id="CAJVAX010000018">
    <property type="protein sequence ID" value="CAG7645031.1"/>
    <property type="molecule type" value="Genomic_DNA"/>
</dbReference>
<dbReference type="AlphaFoldDB" id="A0A9W4MCE0"/>
<dbReference type="PANTHER" id="PTHR35807:SF1">
    <property type="entry name" value="TRANSCRIPTIONAL REGULATOR REDD"/>
    <property type="match status" value="1"/>
</dbReference>
<comment type="similarity">
    <text evidence="1">Belongs to the AfsR/DnrI/RedD regulatory family.</text>
</comment>
<dbReference type="InterPro" id="IPR005158">
    <property type="entry name" value="BTAD"/>
</dbReference>
<dbReference type="GO" id="GO:0000160">
    <property type="term" value="P:phosphorelay signal transduction system"/>
    <property type="evidence" value="ECO:0007669"/>
    <property type="project" value="UniProtKB-KW"/>
</dbReference>
<dbReference type="SUPFAM" id="SSF52540">
    <property type="entry name" value="P-loop containing nucleoside triphosphate hydrolases"/>
    <property type="match status" value="1"/>
</dbReference>
<dbReference type="InterPro" id="IPR016032">
    <property type="entry name" value="Sig_transdc_resp-reg_C-effctor"/>
</dbReference>
<feature type="compositionally biased region" description="Basic and acidic residues" evidence="7">
    <location>
        <begin position="232"/>
        <end position="249"/>
    </location>
</feature>
<dbReference type="GO" id="GO:0043531">
    <property type="term" value="F:ADP binding"/>
    <property type="evidence" value="ECO:0007669"/>
    <property type="project" value="InterPro"/>
</dbReference>
<evidence type="ECO:0000313" key="9">
    <source>
        <dbReference type="EMBL" id="CAG7645031.1"/>
    </source>
</evidence>
<organism evidence="9 10">
    <name type="scientific">Actinacidiphila bryophytorum</name>
    <dbReference type="NCBI Taxonomy" id="1436133"/>
    <lineage>
        <taxon>Bacteria</taxon>
        <taxon>Bacillati</taxon>
        <taxon>Actinomycetota</taxon>
        <taxon>Actinomycetes</taxon>
        <taxon>Kitasatosporales</taxon>
        <taxon>Streptomycetaceae</taxon>
        <taxon>Actinacidiphila</taxon>
    </lineage>
</organism>
<dbReference type="InterPro" id="IPR027417">
    <property type="entry name" value="P-loop_NTPase"/>
</dbReference>
<dbReference type="RefSeq" id="WP_205048119.1">
    <property type="nucleotide sequence ID" value="NZ_CAJVAX010000018.1"/>
</dbReference>
<dbReference type="SMART" id="SM00862">
    <property type="entry name" value="Trans_reg_C"/>
    <property type="match status" value="1"/>
</dbReference>
<keyword evidence="4 6" id="KW-0238">DNA-binding</keyword>
<comment type="caution">
    <text evidence="9">The sequence shown here is derived from an EMBL/GenBank/DDBJ whole genome shotgun (WGS) entry which is preliminary data.</text>
</comment>
<dbReference type="Gene3D" id="3.40.50.300">
    <property type="entry name" value="P-loop containing nucleotide triphosphate hydrolases"/>
    <property type="match status" value="1"/>
</dbReference>
<dbReference type="InterPro" id="IPR051677">
    <property type="entry name" value="AfsR-DnrI-RedD_regulator"/>
</dbReference>
<sequence>MGVSFGILGPLQVLRDGFPVDPGSRKQQTLLATLLAHANARVSSDVLVEALWADDPPRTARKNIQVYVSALRRLLDGGTGSRIVHQRGGYVLQASPDELDALSFLQRARVGSLTEALDLWRGPALDGFRGVPPIGDAARRLERRFLEVSEDWAEAEIAAGAGAAAIERLTEIAQRHPLRERLRMAQMTALCRAGRRSEALAVYDDLRQALARELGLPPSPALGRFYQSMLREQEDTEPRSAVPRRERSHAPNLLPWDLPNLTGRESEADEVADVLIRGRSGPVVVSGPLGAGKTALAIRVAHRLGDHFSDGRVFVRLRGEDGRLRPLEDAVSQLPFARARTPGGRADPRREWQTWLSQRRALVVLDDARRESEVRPLLPETGESAVIVTARPALTGLEGAYRVRLSTFTPAEALQFLGRVIGSDRVTADRESAERVVAACGLLPLGVRLAAERMAFLRHVPLREYAARIADPGGLVDELCGSDPAVRSRLTEAIGDLPGPAHRAVFRLGTLAEPVFTLQQAAAVLEAETGTAIRLLETLLEAGILTVVGGEGAADTVRYEMPRLPFAVFVSGRHTVFEPVESRWHTGAS</sequence>
<dbReference type="Gene3D" id="1.10.10.10">
    <property type="entry name" value="Winged helix-like DNA-binding domain superfamily/Winged helix DNA-binding domain"/>
    <property type="match status" value="1"/>
</dbReference>
<protein>
    <submittedName>
        <fullName evidence="9">AfsR family transcriptional regulator</fullName>
    </submittedName>
</protein>
<dbReference type="SUPFAM" id="SSF46894">
    <property type="entry name" value="C-terminal effector domain of the bipartite response regulators"/>
    <property type="match status" value="1"/>
</dbReference>
<name>A0A9W4MCE0_9ACTN</name>
<keyword evidence="5" id="KW-0804">Transcription</keyword>
<evidence type="ECO:0000256" key="6">
    <source>
        <dbReference type="PROSITE-ProRule" id="PRU01091"/>
    </source>
</evidence>
<dbReference type="PROSITE" id="PS51755">
    <property type="entry name" value="OMPR_PHOB"/>
    <property type="match status" value="1"/>
</dbReference>
<dbReference type="SUPFAM" id="SSF48452">
    <property type="entry name" value="TPR-like"/>
    <property type="match status" value="1"/>
</dbReference>
<evidence type="ECO:0000256" key="3">
    <source>
        <dbReference type="ARBA" id="ARBA00023015"/>
    </source>
</evidence>
<evidence type="ECO:0000313" key="10">
    <source>
        <dbReference type="Proteomes" id="UP001153328"/>
    </source>
</evidence>